<evidence type="ECO:0000313" key="3">
    <source>
        <dbReference type="Proteomes" id="UP000286843"/>
    </source>
</evidence>
<dbReference type="EMBL" id="MK308638">
    <property type="protein sequence ID" value="AZV01804.1"/>
    <property type="molecule type" value="Genomic_DNA"/>
</dbReference>
<organism evidence="2 3">
    <name type="scientific">Microbacterium phage ArMaWen</name>
    <dbReference type="NCBI Taxonomy" id="2500786"/>
    <lineage>
        <taxon>Viruses</taxon>
        <taxon>Duplodnaviria</taxon>
        <taxon>Heunggongvirae</taxon>
        <taxon>Uroviricota</taxon>
        <taxon>Caudoviricetes</taxon>
        <taxon>Eekayvirinae</taxon>
        <taxon>Tinytimothyvirus</taxon>
        <taxon>Tinytimothyvirus alex44</taxon>
    </lineage>
</organism>
<feature type="compositionally biased region" description="Basic and acidic residues" evidence="1">
    <location>
        <begin position="1"/>
        <end position="17"/>
    </location>
</feature>
<reference evidence="2 3" key="1">
    <citation type="submission" date="2018-12" db="EMBL/GenBank/DDBJ databases">
        <authorList>
            <person name="Coleman S.T."/>
            <person name="Adewumi O.M."/>
            <person name="Alachi P."/>
            <person name="Anderson S.J."/>
            <person name="Bakarey A.S."/>
            <person name="Beyer A.R."/>
            <person name="Biederman W.H."/>
            <person name="Bollivar D.W."/>
            <person name="Butela K.A."/>
            <person name="Byrum C.A."/>
            <person name="Collins D.P."/>
            <person name="Cresawn S.G."/>
            <person name="Dougan K.E."/>
            <person name="Duffy I."/>
            <person name="Eivazova E.R."/>
            <person name="Engstrom E.M."/>
            <person name="Fallest-Strobl P.C."/>
            <person name="Godde J.S."/>
            <person name="Lee J.S."/>
            <person name="Long J.A."/>
            <person name="Mastrapaolo M.D."/>
            <person name="Mathur V."/>
            <person name="Mesich B.L."/>
            <person name="Mitchell J.C."/>
            <person name="Moore R."/>
            <person name="Pandey S."/>
            <person name="Pollack M.J."/>
            <person name="Porter M.L."/>
            <person name="Reid N.M."/>
            <person name="Salvitti L.R."/>
            <person name="Sayre B.L."/>
            <person name="Schrock T.A."/>
            <person name="Sconiers W.B."/>
            <person name="Sheehy R."/>
            <person name="Shows K.H."/>
            <person name="Sprenkle A.B."/>
            <person name="Swerdlow S.J."/>
            <person name="Theoret J.R."/>
            <person name="Thompson K.M."/>
            <person name="Tibbetts T.J."/>
            <person name="Tigges M."/>
            <person name="Van A.R."/>
            <person name="Washington J.M."/>
            <person name="Windsor E.J."/>
            <person name="Garlena R.A."/>
            <person name="Russell D.A."/>
            <person name="Pope W.H."/>
            <person name="Jacobs-Sera D."/>
            <person name="Hatfull G.F."/>
        </authorList>
    </citation>
    <scope>NUCLEOTIDE SEQUENCE [LARGE SCALE GENOMIC DNA]</scope>
</reference>
<feature type="compositionally biased region" description="Gly residues" evidence="1">
    <location>
        <begin position="70"/>
        <end position="86"/>
    </location>
</feature>
<feature type="region of interest" description="Disordered" evidence="1">
    <location>
        <begin position="324"/>
        <end position="361"/>
    </location>
</feature>
<sequence>MARRMSNKDETIGERNQRTGAPVGTGSVLKDGYKPTPTPLAALLNPNFNRTSVAPPVNQDSGSTKPPPGGSGGPRGGGGPGGGSGGISAAESAARSQGKARSRAENTATQGILDALFNSIKGFESGRDTQLKNADDALGRTLEGILANYNLAMADYEASADANASDYDAKTSANVANRARERMSLLQQAASQGAGESDQLRAQVQAFLNSQANQLEIDTARGDTERSILSQIANSNSQAEAQRRSAWAQNQEARGQAMNDFYKNYSDTMTNAQRVAAQNQNVDSDYSEAFAANTRGMNLVDEASRYAGQTYREEKQTDDWYRNFAGRRTGEKQRGSSTSRAGATIIKAPKAAEGATLRGRS</sequence>
<evidence type="ECO:0000313" key="2">
    <source>
        <dbReference type="EMBL" id="AZV01804.1"/>
    </source>
</evidence>
<proteinExistence type="predicted"/>
<feature type="region of interest" description="Disordered" evidence="1">
    <location>
        <begin position="1"/>
        <end position="107"/>
    </location>
</feature>
<dbReference type="Proteomes" id="UP000286843">
    <property type="component" value="Segment"/>
</dbReference>
<accession>A0A3T0INY8</accession>
<protein>
    <submittedName>
        <fullName evidence="2">Uncharacterized protein</fullName>
    </submittedName>
</protein>
<gene>
    <name evidence="2" type="primary">42</name>
    <name evidence="2" type="ORF">SEA_ARMAWEN_42</name>
</gene>
<name>A0A3T0INY8_9CAUD</name>
<evidence type="ECO:0000256" key="1">
    <source>
        <dbReference type="SAM" id="MobiDB-lite"/>
    </source>
</evidence>